<reference evidence="2 3" key="1">
    <citation type="submission" date="2022-12" db="EMBL/GenBank/DDBJ databases">
        <title>Genome Sequence of Deinococcus aquaticus Type Strain PB314.</title>
        <authorList>
            <person name="Albert C."/>
            <person name="Hill J."/>
            <person name="Boren L."/>
            <person name="Scholz-Ng S."/>
            <person name="Fatema N."/>
            <person name="Grosso R."/>
            <person name="Soboslay E."/>
            <person name="Tuohy J."/>
        </authorList>
    </citation>
    <scope>NUCLEOTIDE SEQUENCE [LARGE SCALE GENOMIC DNA]</scope>
    <source>
        <strain evidence="2 3">PB-314</strain>
        <plasmid evidence="2 3">pDATS02</plasmid>
    </source>
</reference>
<evidence type="ECO:0000313" key="3">
    <source>
        <dbReference type="Proteomes" id="UP001217044"/>
    </source>
</evidence>
<sequence>MTRSTKRKPQNAATTRKKAAKGQLPQTVEGALRSFARRHIDLTATEVAQARRSRTFLIQRLKTLTSRDSMPRLTGAFMPFGSFARRTKIRPLDDIDLLVIIRGTDLRVDGWGLPTEIKLKPVAGTWPPRYLDPAGHLNSRVVLNGLKAHVASIPQYRTTAKRISGQAVVLKPSTKAWTFDLVPAVAVRDPRKAVTHYLIPNGKGAWMITDPRRDALKTRQSSAQVAGAMYETVRLVKYWNRRGGKPRLGSYHLEVMAMEGLTNQPFLTADPLAMLETCLRHISTRVYYHYPDPKGLVGPIDEGVSFDARQKVAQAARTAAEHVRQAAAQRQDSRTARTHLQRVFGAEFPKWASKAASGS</sequence>
<evidence type="ECO:0000313" key="2">
    <source>
        <dbReference type="EMBL" id="WDA60602.1"/>
    </source>
</evidence>
<dbReference type="EMBL" id="CP115167">
    <property type="protein sequence ID" value="WDA60602.1"/>
    <property type="molecule type" value="Genomic_DNA"/>
</dbReference>
<dbReference type="InterPro" id="IPR043519">
    <property type="entry name" value="NT_sf"/>
</dbReference>
<accession>A0ABY7V5X3</accession>
<dbReference type="Gene3D" id="3.30.460.90">
    <property type="match status" value="1"/>
</dbReference>
<evidence type="ECO:0000256" key="1">
    <source>
        <dbReference type="SAM" id="MobiDB-lite"/>
    </source>
</evidence>
<dbReference type="RefSeq" id="WP_273991351.1">
    <property type="nucleotide sequence ID" value="NZ_BAABQT010000022.1"/>
</dbReference>
<gene>
    <name evidence="2" type="ORF">M8445_17850</name>
</gene>
<keyword evidence="2" id="KW-0614">Plasmid</keyword>
<dbReference type="SUPFAM" id="SSF81301">
    <property type="entry name" value="Nucleotidyltransferase"/>
    <property type="match status" value="1"/>
</dbReference>
<feature type="compositionally biased region" description="Basic residues" evidence="1">
    <location>
        <begin position="1"/>
        <end position="20"/>
    </location>
</feature>
<proteinExistence type="predicted"/>
<evidence type="ECO:0008006" key="4">
    <source>
        <dbReference type="Google" id="ProtNLM"/>
    </source>
</evidence>
<geneLocation type="plasmid" evidence="2 3">
    <name>pDATS02</name>
</geneLocation>
<feature type="region of interest" description="Disordered" evidence="1">
    <location>
        <begin position="1"/>
        <end position="24"/>
    </location>
</feature>
<organism evidence="2 3">
    <name type="scientific">Deinococcus aquaticus</name>
    <dbReference type="NCBI Taxonomy" id="328692"/>
    <lineage>
        <taxon>Bacteria</taxon>
        <taxon>Thermotogati</taxon>
        <taxon>Deinococcota</taxon>
        <taxon>Deinococci</taxon>
        <taxon>Deinococcales</taxon>
        <taxon>Deinococcaceae</taxon>
        <taxon>Deinococcus</taxon>
    </lineage>
</organism>
<protein>
    <recommendedName>
        <fullName evidence="4">Nucleotidyltransferase</fullName>
    </recommendedName>
</protein>
<keyword evidence="3" id="KW-1185">Reference proteome</keyword>
<dbReference type="Proteomes" id="UP001217044">
    <property type="component" value="Plasmid pDATS02"/>
</dbReference>
<name>A0ABY7V5X3_9DEIO</name>